<dbReference type="GO" id="GO:0032040">
    <property type="term" value="C:small-subunit processome"/>
    <property type="evidence" value="ECO:0007669"/>
    <property type="project" value="TreeGrafter"/>
</dbReference>
<feature type="domain" description="Nrap protein" evidence="12">
    <location>
        <begin position="1016"/>
        <end position="1156"/>
    </location>
</feature>
<dbReference type="EMBL" id="PJQM01002413">
    <property type="protein sequence ID" value="RCH95574.1"/>
    <property type="molecule type" value="Genomic_DNA"/>
</dbReference>
<protein>
    <recommendedName>
        <fullName evidence="5">U3 small nucleolar RNA-associated protein 22</fullName>
    </recommendedName>
</protein>
<evidence type="ECO:0000259" key="12">
    <source>
        <dbReference type="Pfam" id="PF17407"/>
    </source>
</evidence>
<dbReference type="Pfam" id="PF17406">
    <property type="entry name" value="Nrap_D5"/>
    <property type="match status" value="1"/>
</dbReference>
<dbReference type="InterPro" id="IPR005554">
    <property type="entry name" value="NOL6/Upt22"/>
</dbReference>
<dbReference type="GO" id="GO:0006409">
    <property type="term" value="P:tRNA export from nucleus"/>
    <property type="evidence" value="ECO:0007669"/>
    <property type="project" value="TreeGrafter"/>
</dbReference>
<feature type="domain" description="Nrap protein" evidence="7">
    <location>
        <begin position="186"/>
        <end position="321"/>
    </location>
</feature>
<keyword evidence="5" id="KW-0690">Ribosome biogenesis</keyword>
<keyword evidence="14" id="KW-1185">Reference proteome</keyword>
<evidence type="ECO:0000259" key="11">
    <source>
        <dbReference type="Pfam" id="PF17406"/>
    </source>
</evidence>
<keyword evidence="5" id="KW-0698">rRNA processing</keyword>
<dbReference type="AlphaFoldDB" id="A0A367K046"/>
<dbReference type="OrthoDB" id="10251401at2759"/>
<keyword evidence="5" id="KW-0687">Ribonucleoprotein</keyword>
<evidence type="ECO:0000256" key="4">
    <source>
        <dbReference type="ARBA" id="ARBA00023242"/>
    </source>
</evidence>
<keyword evidence="4 5" id="KW-0539">Nucleus</keyword>
<evidence type="ECO:0000259" key="7">
    <source>
        <dbReference type="Pfam" id="PF03813"/>
    </source>
</evidence>
<feature type="compositionally biased region" description="Basic and acidic residues" evidence="6">
    <location>
        <begin position="10"/>
        <end position="30"/>
    </location>
</feature>
<dbReference type="Pfam" id="PF03813">
    <property type="entry name" value="Nrap"/>
    <property type="match status" value="1"/>
</dbReference>
<dbReference type="Gene3D" id="3.30.70.3030">
    <property type="match status" value="1"/>
</dbReference>
<dbReference type="Gene3D" id="3.30.70.3020">
    <property type="match status" value="1"/>
</dbReference>
<feature type="domain" description="Nrap protein" evidence="9">
    <location>
        <begin position="473"/>
        <end position="629"/>
    </location>
</feature>
<evidence type="ECO:0000256" key="2">
    <source>
        <dbReference type="ARBA" id="ARBA00006674"/>
    </source>
</evidence>
<sequence length="1157" mass="131761">MGASKRKGEKKLTEPPKKVAKVEPEFKDSYIDDSGSDDFDDDEEMEENELESTEIKRTAPTQDDIIAGELEGLKETVDLFKSNIFKLEIEELLTEINLNFDKHKALEKALHTLKSTFDNIPKGAPLKLVEFAERMLKKNKIVVPFPDPQPLPDALHSFAFEKPTATHIVGGYALKTVSKSSTPFTVDIAVEMPSSIFQEKDYANYRYFHKRVCYLSVLAKAIQETKKFKIEYSTINDDLRRPILLVKPIGDRSDVDFSKTKCVIRILPSVDLAAFPKHRLAPGKSSVKTSDISSATPHYNASMLMDTSYTSNLTFLYQHSKICTEFKSAVLLARTWIHQRGLDKVGFTPFLFTMVMSYLMQGNKDGADKKLSSTHSSYQLFKGTLDFISTRDFKAEPVFIGESERQEFAKSEFLAHYDFVIVDPSGTLNLAANIHTSGLAQIQHEAKLALTFLNDSVDRFEPMFLKKVEDVKFKYDHVARVKLPATTEHFTETAKADYYSYLPFFAQRISQVLTRGLSDRVDLIAVNYASLSPVWSVDSTVSIDEKDAVITIGLLLNSDNAPRLVDQGPQSQDEEQVAEFRKFWGNKSELRRFKDGSIVEAVVWPVQGYENRSLIVQDIVEFLLQHHLSLESQEIHYWAGQFYDYLNFAKEVPKHVFSPELKITGFQSVMTAFHTISKQLREIDDALPLMIHSVYPASPSVRYTTVNVPHPVDFGHAIGHPTTTRYMEAIDIIISIERSSKFPDDLSALQKVKHSFYLNIAQELKNRFQMEAVVIDDISEKNPMAIRGSVDVYCQGHIFRCHIALEQEEQQLKKLIDSKSTLPHDKGLAKDALEKYMYQLNYQQSHTFSIQAMCARFTAYSSTVRLTKRWFAVHLLSTHASDEAIELLVAHVFLEPQPWTTPVSTWSGFTRVLHLLAHFDWQHFPLIVDIEGDLTSKQREEILARFKNHRTTNPQMTRGFMTLATSKDLSGHRWTRSKPSRAIVSRLCALAKASLKVLDQAMEQNKSIDRMFSTPMSDYSVVLPLNKELCTRYYQHTHPDPKYFKSKGFSHLGDKVYARLDCISDLVQEIEHLYGQSVMVFYNKYGGDQLALVWNPLVSEPVQWKVTAGFNSVPVDMKKNGFLKIHEGQTEVSKLISPNFAAILEEIKRIAGDLIQQ</sequence>
<gene>
    <name evidence="13" type="ORF">CU098_001835</name>
</gene>
<dbReference type="Pfam" id="PF17405">
    <property type="entry name" value="Nrap_D4"/>
    <property type="match status" value="1"/>
</dbReference>
<dbReference type="GO" id="GO:0034456">
    <property type="term" value="C:UTP-C complex"/>
    <property type="evidence" value="ECO:0007669"/>
    <property type="project" value="TreeGrafter"/>
</dbReference>
<comment type="subcellular location">
    <subcellularLocation>
        <location evidence="1 5">Nucleus</location>
        <location evidence="1 5">Nucleolus</location>
    </subcellularLocation>
</comment>
<organism evidence="13 14">
    <name type="scientific">Rhizopus stolonifer</name>
    <name type="common">Rhizopus nigricans</name>
    <dbReference type="NCBI Taxonomy" id="4846"/>
    <lineage>
        <taxon>Eukaryota</taxon>
        <taxon>Fungi</taxon>
        <taxon>Fungi incertae sedis</taxon>
        <taxon>Mucoromycota</taxon>
        <taxon>Mucoromycotina</taxon>
        <taxon>Mucoromycetes</taxon>
        <taxon>Mucorales</taxon>
        <taxon>Mucorineae</taxon>
        <taxon>Rhizopodaceae</taxon>
        <taxon>Rhizopus</taxon>
    </lineage>
</organism>
<proteinExistence type="inferred from homology"/>
<accession>A0A367K046</accession>
<dbReference type="Proteomes" id="UP000253551">
    <property type="component" value="Unassembled WGS sequence"/>
</dbReference>
<feature type="region of interest" description="Disordered" evidence="6">
    <location>
        <begin position="1"/>
        <end position="51"/>
    </location>
</feature>
<evidence type="ECO:0000313" key="13">
    <source>
        <dbReference type="EMBL" id="RCH95574.1"/>
    </source>
</evidence>
<dbReference type="InterPro" id="IPR035370">
    <property type="entry name" value="Nrap_D5"/>
</dbReference>
<evidence type="ECO:0000256" key="6">
    <source>
        <dbReference type="SAM" id="MobiDB-lite"/>
    </source>
</evidence>
<dbReference type="GO" id="GO:0006364">
    <property type="term" value="P:rRNA processing"/>
    <property type="evidence" value="ECO:0007669"/>
    <property type="project" value="UniProtKB-KW"/>
</dbReference>
<dbReference type="PANTHER" id="PTHR17972">
    <property type="entry name" value="NUCLEOLAR RNA-ASSOCIATED PROTEIN"/>
    <property type="match status" value="1"/>
</dbReference>
<evidence type="ECO:0000313" key="14">
    <source>
        <dbReference type="Proteomes" id="UP000253551"/>
    </source>
</evidence>
<dbReference type="Pfam" id="PF17404">
    <property type="entry name" value="Nrap_D3"/>
    <property type="match status" value="1"/>
</dbReference>
<dbReference type="InterPro" id="IPR035368">
    <property type="entry name" value="Nrap_D3"/>
</dbReference>
<dbReference type="InterPro" id="IPR035371">
    <property type="entry name" value="Nrap_D6"/>
</dbReference>
<dbReference type="InterPro" id="IPR035082">
    <property type="entry name" value="Nrap_D1"/>
</dbReference>
<feature type="domain" description="Nrap protein" evidence="8">
    <location>
        <begin position="325"/>
        <end position="467"/>
    </location>
</feature>
<feature type="domain" description="Nrap protein" evidence="10">
    <location>
        <begin position="657"/>
        <end position="854"/>
    </location>
</feature>
<comment type="caution">
    <text evidence="13">The sequence shown here is derived from an EMBL/GenBank/DDBJ whole genome shotgun (WGS) entry which is preliminary data.</text>
</comment>
<evidence type="ECO:0000259" key="8">
    <source>
        <dbReference type="Pfam" id="PF17403"/>
    </source>
</evidence>
<dbReference type="Pfam" id="PF17407">
    <property type="entry name" value="Nrap_D6"/>
    <property type="match status" value="1"/>
</dbReference>
<dbReference type="Pfam" id="PF17403">
    <property type="entry name" value="Nrap_D2"/>
    <property type="match status" value="1"/>
</dbReference>
<dbReference type="InterPro" id="IPR035367">
    <property type="entry name" value="Nrap_D2"/>
</dbReference>
<dbReference type="InterPro" id="IPR035369">
    <property type="entry name" value="Nrap_D4"/>
</dbReference>
<dbReference type="PANTHER" id="PTHR17972:SF0">
    <property type="entry name" value="NUCLEOLAR PROTEIN 6"/>
    <property type="match status" value="1"/>
</dbReference>
<dbReference type="SUPFAM" id="SSF81631">
    <property type="entry name" value="PAP/OAS1 substrate-binding domain"/>
    <property type="match status" value="1"/>
</dbReference>
<evidence type="ECO:0000259" key="10">
    <source>
        <dbReference type="Pfam" id="PF17405"/>
    </source>
</evidence>
<comment type="similarity">
    <text evidence="2 5">Belongs to the NRAP family.</text>
</comment>
<dbReference type="STRING" id="4846.A0A367K046"/>
<evidence type="ECO:0000256" key="3">
    <source>
        <dbReference type="ARBA" id="ARBA00022884"/>
    </source>
</evidence>
<feature type="compositionally biased region" description="Acidic residues" evidence="6">
    <location>
        <begin position="34"/>
        <end position="51"/>
    </location>
</feature>
<reference evidence="13 14" key="1">
    <citation type="journal article" date="2018" name="G3 (Bethesda)">
        <title>Phylogenetic and Phylogenomic Definition of Rhizopus Species.</title>
        <authorList>
            <person name="Gryganskyi A.P."/>
            <person name="Golan J."/>
            <person name="Dolatabadi S."/>
            <person name="Mondo S."/>
            <person name="Robb S."/>
            <person name="Idnurm A."/>
            <person name="Muszewska A."/>
            <person name="Steczkiewicz K."/>
            <person name="Masonjones S."/>
            <person name="Liao H.L."/>
            <person name="Gajdeczka M.T."/>
            <person name="Anike F."/>
            <person name="Vuek A."/>
            <person name="Anishchenko I.M."/>
            <person name="Voigt K."/>
            <person name="de Hoog G.S."/>
            <person name="Smith M.E."/>
            <person name="Heitman J."/>
            <person name="Vilgalys R."/>
            <person name="Stajich J.E."/>
        </authorList>
    </citation>
    <scope>NUCLEOTIDE SEQUENCE [LARGE SCALE GENOMIC DNA]</scope>
    <source>
        <strain evidence="13 14">LSU 92-RS-03</strain>
    </source>
</reference>
<dbReference type="Gene3D" id="1.10.1410.10">
    <property type="match status" value="2"/>
</dbReference>
<evidence type="ECO:0000256" key="5">
    <source>
        <dbReference type="RuleBase" id="RU364032"/>
    </source>
</evidence>
<keyword evidence="3 5" id="KW-0694">RNA-binding</keyword>
<evidence type="ECO:0000259" key="9">
    <source>
        <dbReference type="Pfam" id="PF17404"/>
    </source>
</evidence>
<dbReference type="GO" id="GO:0003723">
    <property type="term" value="F:RNA binding"/>
    <property type="evidence" value="ECO:0007669"/>
    <property type="project" value="UniProtKB-KW"/>
</dbReference>
<dbReference type="GO" id="GO:0032545">
    <property type="term" value="C:CURI complex"/>
    <property type="evidence" value="ECO:0007669"/>
    <property type="project" value="TreeGrafter"/>
</dbReference>
<evidence type="ECO:0000256" key="1">
    <source>
        <dbReference type="ARBA" id="ARBA00004604"/>
    </source>
</evidence>
<name>A0A367K046_RHIST</name>
<feature type="domain" description="Nrap protein" evidence="11">
    <location>
        <begin position="857"/>
        <end position="1013"/>
    </location>
</feature>